<feature type="domain" description="BPTI/Kunitz inhibitor" evidence="6">
    <location>
        <begin position="63"/>
        <end position="113"/>
    </location>
</feature>
<dbReference type="Gene3D" id="4.10.410.10">
    <property type="entry name" value="Pancreatic trypsin inhibitor Kunitz domain"/>
    <property type="match status" value="1"/>
</dbReference>
<keyword evidence="5" id="KW-0732">Signal</keyword>
<dbReference type="SUPFAM" id="SSF57362">
    <property type="entry name" value="BPTI-like"/>
    <property type="match status" value="1"/>
</dbReference>
<evidence type="ECO:0000313" key="8">
    <source>
        <dbReference type="WBParaSite" id="PSAMB.scaffold1095size36041.g10994.t1"/>
    </source>
</evidence>
<dbReference type="PROSITE" id="PS50279">
    <property type="entry name" value="BPTI_KUNITZ_2"/>
    <property type="match status" value="1"/>
</dbReference>
<dbReference type="FunFam" id="2.10.25.10:FF:000055">
    <property type="entry name" value="alpha-tectorin isoform X1"/>
    <property type="match status" value="1"/>
</dbReference>
<evidence type="ECO:0000313" key="7">
    <source>
        <dbReference type="Proteomes" id="UP000887566"/>
    </source>
</evidence>
<evidence type="ECO:0000259" key="6">
    <source>
        <dbReference type="PROSITE" id="PS50279"/>
    </source>
</evidence>
<proteinExistence type="inferred from homology"/>
<name>A0A914ULG6_9BILA</name>
<dbReference type="InterPro" id="IPR036880">
    <property type="entry name" value="Kunitz_BPTI_sf"/>
</dbReference>
<evidence type="ECO:0000256" key="1">
    <source>
        <dbReference type="ARBA" id="ARBA00007611"/>
    </source>
</evidence>
<evidence type="ECO:0000256" key="2">
    <source>
        <dbReference type="ARBA" id="ARBA00022690"/>
    </source>
</evidence>
<feature type="chain" id="PRO_5037777870" evidence="5">
    <location>
        <begin position="20"/>
        <end position="638"/>
    </location>
</feature>
<dbReference type="CDD" id="cd19941">
    <property type="entry name" value="TIL"/>
    <property type="match status" value="5"/>
</dbReference>
<organism evidence="7 8">
    <name type="scientific">Plectus sambesii</name>
    <dbReference type="NCBI Taxonomy" id="2011161"/>
    <lineage>
        <taxon>Eukaryota</taxon>
        <taxon>Metazoa</taxon>
        <taxon>Ecdysozoa</taxon>
        <taxon>Nematoda</taxon>
        <taxon>Chromadorea</taxon>
        <taxon>Plectida</taxon>
        <taxon>Plectina</taxon>
        <taxon>Plectoidea</taxon>
        <taxon>Plectidae</taxon>
        <taxon>Plectus</taxon>
    </lineage>
</organism>
<dbReference type="GO" id="GO:0004867">
    <property type="term" value="F:serine-type endopeptidase inhibitor activity"/>
    <property type="evidence" value="ECO:0007669"/>
    <property type="project" value="UniProtKB-KW"/>
</dbReference>
<feature type="signal peptide" evidence="5">
    <location>
        <begin position="1"/>
        <end position="19"/>
    </location>
</feature>
<dbReference type="AlphaFoldDB" id="A0A914ULG6"/>
<dbReference type="SMART" id="SM00131">
    <property type="entry name" value="KU"/>
    <property type="match status" value="1"/>
</dbReference>
<dbReference type="PANTHER" id="PTHR23259">
    <property type="entry name" value="RIDDLE"/>
    <property type="match status" value="1"/>
</dbReference>
<reference evidence="8" key="1">
    <citation type="submission" date="2022-11" db="UniProtKB">
        <authorList>
            <consortium name="WormBaseParasite"/>
        </authorList>
    </citation>
    <scope>IDENTIFICATION</scope>
</reference>
<keyword evidence="3" id="KW-0722">Serine protease inhibitor</keyword>
<keyword evidence="7" id="KW-1185">Reference proteome</keyword>
<accession>A0A914ULG6</accession>
<dbReference type="WBParaSite" id="PSAMB.scaffold1095size36041.g10994.t1">
    <property type="protein sequence ID" value="PSAMB.scaffold1095size36041.g10994.t1"/>
    <property type="gene ID" value="PSAMB.scaffold1095size36041.g10994"/>
</dbReference>
<dbReference type="InterPro" id="IPR002223">
    <property type="entry name" value="Kunitz_BPTI"/>
</dbReference>
<dbReference type="SUPFAM" id="SSF57567">
    <property type="entry name" value="Serine protease inhibitors"/>
    <property type="match status" value="6"/>
</dbReference>
<evidence type="ECO:0000256" key="3">
    <source>
        <dbReference type="ARBA" id="ARBA00022900"/>
    </source>
</evidence>
<dbReference type="InterPro" id="IPR051368">
    <property type="entry name" value="SerProtInhib-TIL_Domain"/>
</dbReference>
<protein>
    <submittedName>
        <fullName evidence="8">BPTI/Kunitz inhibitor domain-containing protein</fullName>
    </submittedName>
</protein>
<dbReference type="PANTHER" id="PTHR23259:SF70">
    <property type="entry name" value="ACCESSORY GLAND PROTEIN ACP62F-RELATED"/>
    <property type="match status" value="1"/>
</dbReference>
<evidence type="ECO:0000256" key="5">
    <source>
        <dbReference type="SAM" id="SignalP"/>
    </source>
</evidence>
<comment type="similarity">
    <text evidence="1">Belongs to the serine protease inhibitor-like (TIL domain-containing) family.</text>
</comment>
<keyword evidence="4" id="KW-1015">Disulfide bond</keyword>
<dbReference type="Pfam" id="PF01826">
    <property type="entry name" value="TIL"/>
    <property type="match status" value="5"/>
</dbReference>
<evidence type="ECO:0000256" key="4">
    <source>
        <dbReference type="ARBA" id="ARBA00023157"/>
    </source>
</evidence>
<dbReference type="Pfam" id="PF00014">
    <property type="entry name" value="Kunitz_BPTI"/>
    <property type="match status" value="1"/>
</dbReference>
<keyword evidence="2" id="KW-0646">Protease inhibitor</keyword>
<sequence>MKSTCAIVTLACAFAVCFAKCRDPAKPRYKYTGCEWQLEAGAPDDSTCPKYIIKCDGSVDVSCFQKMDSGEGQAIKLRYHFDPRYNRCFPFPYGGSAGNANNFENRAACAERCKPSAVDTESPGENGIGTGQSPPNPTSSCAAVLCPINSRCENGRCILAGDPKCGNNEEIKSCGACDATCANQNIVCPMICRQAQCGCKSDFVRDASNNCVHKSACSLQPTSPFPGPCATVRCNSETTCVEGVCVKNDQLCSPNMHFTECGTACPPVCGMEHLAGACIESCKRGCVCDDGFILNQSGGACIRREDCQIDSGSVPTDKCAAVSCLVGSKCVDGKCLDPSSDDQCGANMHYEGCGTACPARCGVDSATQICTFNCKPGCVCNEGFVLNAVDACVPREACPSQDDKCATIRCKAGYDCVNGECVEQKGGSTNETFCGPNAEESECASACPATCNNRGLLTACATLCKRGCVCKPGFIFKSGNSQDGCVTKEECPSDSKPSGLQCGENEIERQCGACDSQCNQELRACLLVCRQPECGCIDGYRRNNQNKCVPEADCGAVGDCSATLCIPGTTCVNGQCIPEKTNQTCGLNEELKECGTACEPTCDNQKPEFCSKECKVNACQCLQGFVRRNDSCIEPSNC</sequence>
<dbReference type="Gene3D" id="2.10.25.10">
    <property type="entry name" value="Laminin"/>
    <property type="match status" value="6"/>
</dbReference>
<dbReference type="InterPro" id="IPR002919">
    <property type="entry name" value="TIL_dom"/>
</dbReference>
<dbReference type="Proteomes" id="UP000887566">
    <property type="component" value="Unplaced"/>
</dbReference>
<dbReference type="InterPro" id="IPR036084">
    <property type="entry name" value="Ser_inhib-like_sf"/>
</dbReference>